<dbReference type="Proteomes" id="UP001161389">
    <property type="component" value="Unassembled WGS sequence"/>
</dbReference>
<keyword evidence="3" id="KW-1185">Reference proteome</keyword>
<proteinExistence type="predicted"/>
<dbReference type="RefSeq" id="WP_284380046.1">
    <property type="nucleotide sequence ID" value="NZ_BSNM01000009.1"/>
</dbReference>
<name>A0AA37S7P2_9GAMM</name>
<reference evidence="2" key="2">
    <citation type="submission" date="2023-01" db="EMBL/GenBank/DDBJ databases">
        <title>Draft genome sequence of Litoribrevibacter albus strain NBRC 110071.</title>
        <authorList>
            <person name="Sun Q."/>
            <person name="Mori K."/>
        </authorList>
    </citation>
    <scope>NUCLEOTIDE SEQUENCE</scope>
    <source>
        <strain evidence="2">NBRC 110071</strain>
    </source>
</reference>
<reference evidence="2" key="1">
    <citation type="journal article" date="2014" name="Int. J. Syst. Evol. Microbiol.">
        <title>Complete genome sequence of Corynebacterium casei LMG S-19264T (=DSM 44701T), isolated from a smear-ripened cheese.</title>
        <authorList>
            <consortium name="US DOE Joint Genome Institute (JGI-PGF)"/>
            <person name="Walter F."/>
            <person name="Albersmeier A."/>
            <person name="Kalinowski J."/>
            <person name="Ruckert C."/>
        </authorList>
    </citation>
    <scope>NUCLEOTIDE SEQUENCE</scope>
    <source>
        <strain evidence="2">NBRC 110071</strain>
    </source>
</reference>
<evidence type="ECO:0000313" key="2">
    <source>
        <dbReference type="EMBL" id="GLQ30750.1"/>
    </source>
</evidence>
<feature type="transmembrane region" description="Helical" evidence="1">
    <location>
        <begin position="67"/>
        <end position="90"/>
    </location>
</feature>
<evidence type="ECO:0000256" key="1">
    <source>
        <dbReference type="SAM" id="Phobius"/>
    </source>
</evidence>
<accession>A0AA37S7P2</accession>
<dbReference type="AlphaFoldDB" id="A0AA37S7P2"/>
<protein>
    <submittedName>
        <fullName evidence="2">Uncharacterized protein</fullName>
    </submittedName>
</protein>
<keyword evidence="1" id="KW-1133">Transmembrane helix</keyword>
<feature type="transmembrane region" description="Helical" evidence="1">
    <location>
        <begin position="26"/>
        <end position="47"/>
    </location>
</feature>
<sequence length="317" mass="36260">MFTLLKEIFWEGAFKRDATLLDRDRYLLGLMALIYFQTCFLLDNGLLMPPPDTLFFGEERASILSVYWAFLRMDFLIDPIFLALHVLLAARAFGRWLGVPLGLISLIATIGSLRVVLMSIKEFYGYGFPDEVVIGLAIISGIWLLPILFMLFRSGLKERNPNHDLFTQNPNLNPDMQLTPVAFLHKMLILNVGVMVIMLVINILFAIFGSYGSQEPMMILNLVISAGAIILSIWYAVKRLRNLGWKPLPWMLFLLIVPSLISVLISWLYLEIYFYNAWIFIAVTLLAPVIKWSFMVIAFKIMLQPYKAPKELLADVV</sequence>
<keyword evidence="1" id="KW-0472">Membrane</keyword>
<feature type="transmembrane region" description="Helical" evidence="1">
    <location>
        <begin position="188"/>
        <end position="211"/>
    </location>
</feature>
<organism evidence="2 3">
    <name type="scientific">Litoribrevibacter albus</name>
    <dbReference type="NCBI Taxonomy" id="1473156"/>
    <lineage>
        <taxon>Bacteria</taxon>
        <taxon>Pseudomonadati</taxon>
        <taxon>Pseudomonadota</taxon>
        <taxon>Gammaproteobacteria</taxon>
        <taxon>Oceanospirillales</taxon>
        <taxon>Oceanospirillaceae</taxon>
        <taxon>Litoribrevibacter</taxon>
    </lineage>
</organism>
<feature type="transmembrane region" description="Helical" evidence="1">
    <location>
        <begin position="217"/>
        <end position="237"/>
    </location>
</feature>
<feature type="transmembrane region" description="Helical" evidence="1">
    <location>
        <begin position="97"/>
        <end position="120"/>
    </location>
</feature>
<evidence type="ECO:0000313" key="3">
    <source>
        <dbReference type="Proteomes" id="UP001161389"/>
    </source>
</evidence>
<feature type="transmembrane region" description="Helical" evidence="1">
    <location>
        <begin position="132"/>
        <end position="152"/>
    </location>
</feature>
<feature type="transmembrane region" description="Helical" evidence="1">
    <location>
        <begin position="249"/>
        <end position="269"/>
    </location>
</feature>
<comment type="caution">
    <text evidence="2">The sequence shown here is derived from an EMBL/GenBank/DDBJ whole genome shotgun (WGS) entry which is preliminary data.</text>
</comment>
<dbReference type="EMBL" id="BSNM01000009">
    <property type="protein sequence ID" value="GLQ30750.1"/>
    <property type="molecule type" value="Genomic_DNA"/>
</dbReference>
<gene>
    <name evidence="2" type="ORF">GCM10007876_12290</name>
</gene>
<feature type="transmembrane region" description="Helical" evidence="1">
    <location>
        <begin position="275"/>
        <end position="299"/>
    </location>
</feature>
<keyword evidence="1" id="KW-0812">Transmembrane</keyword>